<gene>
    <name evidence="1" type="ORF">AFULGI_00013480</name>
</gene>
<accession>A0A075WDQ6</accession>
<dbReference type="RefSeq" id="WP_010878745.1">
    <property type="nucleotide sequence ID" value="NZ_CP006577.1"/>
</dbReference>
<dbReference type="GeneID" id="24794853"/>
<protein>
    <recommendedName>
        <fullName evidence="3">DUF473 domain-containing protein</fullName>
    </recommendedName>
</protein>
<dbReference type="InterPro" id="IPR007417">
    <property type="entry name" value="DUF473"/>
</dbReference>
<organism evidence="1 2">
    <name type="scientific">Archaeoglobus fulgidus DSM 8774</name>
    <dbReference type="NCBI Taxonomy" id="1344584"/>
    <lineage>
        <taxon>Archaea</taxon>
        <taxon>Methanobacteriati</taxon>
        <taxon>Methanobacteriota</taxon>
        <taxon>Archaeoglobi</taxon>
        <taxon>Archaeoglobales</taxon>
        <taxon>Archaeoglobaceae</taxon>
        <taxon>Archaeoglobus</taxon>
    </lineage>
</organism>
<evidence type="ECO:0000313" key="2">
    <source>
        <dbReference type="Proteomes" id="UP000028501"/>
    </source>
</evidence>
<dbReference type="HOGENOM" id="CLU_144580_1_0_2"/>
<reference evidence="1 2" key="1">
    <citation type="submission" date="2013-07" db="EMBL/GenBank/DDBJ databases">
        <title>Genome of Archaeoglobus fulgidus.</title>
        <authorList>
            <person name="Fiebig A."/>
            <person name="Birkeland N.-K."/>
        </authorList>
    </citation>
    <scope>NUCLEOTIDE SEQUENCE [LARGE SCALE GENOMIC DNA]</scope>
    <source>
        <strain evidence="1 2">DSM 8774</strain>
    </source>
</reference>
<dbReference type="Proteomes" id="UP000028501">
    <property type="component" value="Chromosome"/>
</dbReference>
<dbReference type="AlphaFoldDB" id="A0A075WDQ6"/>
<proteinExistence type="predicted"/>
<dbReference type="Pfam" id="PF04322">
    <property type="entry name" value="DUF473"/>
    <property type="match status" value="1"/>
</dbReference>
<sequence>MKCLVLTGISRNVIEELMRRNIRTIELRSAHNVATALKAEPGDCVFLTPARINDLGRGVSGLVAEVRGKEVMSQSLFYQSPSYIEESELTVVRLMLKPKSLGRLVQVKRGAFLETIEGDVVEMSYFDAR</sequence>
<dbReference type="KEGG" id="afg:AFULGI_00013480"/>
<evidence type="ECO:0008006" key="3">
    <source>
        <dbReference type="Google" id="ProtNLM"/>
    </source>
</evidence>
<dbReference type="EMBL" id="CP006577">
    <property type="protein sequence ID" value="AIG98121.1"/>
    <property type="molecule type" value="Genomic_DNA"/>
</dbReference>
<name>A0A075WDQ6_ARCFL</name>
<evidence type="ECO:0000313" key="1">
    <source>
        <dbReference type="EMBL" id="AIG98121.1"/>
    </source>
</evidence>